<reference evidence="3" key="1">
    <citation type="journal article" date="2019" name="Int. J. Syst. Evol. Microbiol.">
        <title>The Global Catalogue of Microorganisms (GCM) 10K type strain sequencing project: providing services to taxonomists for standard genome sequencing and annotation.</title>
        <authorList>
            <consortium name="The Broad Institute Genomics Platform"/>
            <consortium name="The Broad Institute Genome Sequencing Center for Infectious Disease"/>
            <person name="Wu L."/>
            <person name="Ma J."/>
        </authorList>
    </citation>
    <scope>NUCLEOTIDE SEQUENCE [LARGE SCALE GENOMIC DNA]</scope>
    <source>
        <strain evidence="3">CCUG 50213</strain>
    </source>
</reference>
<dbReference type="PANTHER" id="PTHR22642:SF2">
    <property type="entry name" value="PROTEIN LONG AFTER FAR-RED 3"/>
    <property type="match status" value="1"/>
</dbReference>
<organism evidence="2 3">
    <name type="scientific">Leucobacter albus</name>
    <dbReference type="NCBI Taxonomy" id="272210"/>
    <lineage>
        <taxon>Bacteria</taxon>
        <taxon>Bacillati</taxon>
        <taxon>Actinomycetota</taxon>
        <taxon>Actinomycetes</taxon>
        <taxon>Micrococcales</taxon>
        <taxon>Microbacteriaceae</taxon>
        <taxon>Leucobacter</taxon>
    </lineage>
</organism>
<dbReference type="Gene3D" id="3.10.310.70">
    <property type="match status" value="1"/>
</dbReference>
<evidence type="ECO:0000313" key="2">
    <source>
        <dbReference type="EMBL" id="MFD1202589.1"/>
    </source>
</evidence>
<dbReference type="CDD" id="cd01300">
    <property type="entry name" value="YtcJ_like"/>
    <property type="match status" value="1"/>
</dbReference>
<dbReference type="PANTHER" id="PTHR22642">
    <property type="entry name" value="IMIDAZOLONEPROPIONASE"/>
    <property type="match status" value="1"/>
</dbReference>
<dbReference type="SUPFAM" id="SSF51556">
    <property type="entry name" value="Metallo-dependent hydrolases"/>
    <property type="match status" value="1"/>
</dbReference>
<dbReference type="EC" id="3.5.-.-" evidence="2"/>
<keyword evidence="2" id="KW-0378">Hydrolase</keyword>
<accession>A0ABW3TQP2</accession>
<evidence type="ECO:0000259" key="1">
    <source>
        <dbReference type="Pfam" id="PF07969"/>
    </source>
</evidence>
<dbReference type="InterPro" id="IPR013108">
    <property type="entry name" value="Amidohydro_3"/>
</dbReference>
<dbReference type="InterPro" id="IPR011059">
    <property type="entry name" value="Metal-dep_hydrolase_composite"/>
</dbReference>
<evidence type="ECO:0000313" key="3">
    <source>
        <dbReference type="Proteomes" id="UP001597181"/>
    </source>
</evidence>
<dbReference type="Pfam" id="PF07969">
    <property type="entry name" value="Amidohydro_3"/>
    <property type="match status" value="1"/>
</dbReference>
<dbReference type="InterPro" id="IPR033932">
    <property type="entry name" value="YtcJ-like"/>
</dbReference>
<dbReference type="Gene3D" id="2.30.40.10">
    <property type="entry name" value="Urease, subunit C, domain 1"/>
    <property type="match status" value="1"/>
</dbReference>
<dbReference type="InterPro" id="IPR032466">
    <property type="entry name" value="Metal_Hydrolase"/>
</dbReference>
<dbReference type="Proteomes" id="UP001597181">
    <property type="component" value="Unassembled WGS sequence"/>
</dbReference>
<protein>
    <submittedName>
        <fullName evidence="2">Amidohydrolase</fullName>
        <ecNumber evidence="2">3.5.-.-</ecNumber>
    </submittedName>
</protein>
<keyword evidence="3" id="KW-1185">Reference proteome</keyword>
<dbReference type="RefSeq" id="WP_343960565.1">
    <property type="nucleotide sequence ID" value="NZ_BAAAKZ010000008.1"/>
</dbReference>
<dbReference type="Gene3D" id="3.20.20.140">
    <property type="entry name" value="Metal-dependent hydrolases"/>
    <property type="match status" value="1"/>
</dbReference>
<dbReference type="SUPFAM" id="SSF51338">
    <property type="entry name" value="Composite domain of metallo-dependent hydrolases"/>
    <property type="match status" value="1"/>
</dbReference>
<comment type="caution">
    <text evidence="2">The sequence shown here is derived from an EMBL/GenBank/DDBJ whole genome shotgun (WGS) entry which is preliminary data.</text>
</comment>
<feature type="domain" description="Amidohydrolase 3" evidence="1">
    <location>
        <begin position="47"/>
        <end position="541"/>
    </location>
</feature>
<dbReference type="EMBL" id="JBHTLY010000005">
    <property type="protein sequence ID" value="MFD1202589.1"/>
    <property type="molecule type" value="Genomic_DNA"/>
</dbReference>
<name>A0ABW3TQP2_9MICO</name>
<proteinExistence type="predicted"/>
<sequence length="543" mass="57515">MRVDAIIENCRIWTGDPGRPEVTELAVLHGRFVGVGDVTGLDSEHRIDLGGSRVIPGLHDAHHHLGLTGRRLLNVNVRPTAVRSLAELYERIAERAAQSPAGAWVLASGYDQNFLGGEHPTAQGLDAVSGGRPVIVEHVSGHMIVANTAAFAHAGHPGRAGYPDIEGGRVFRDGGGLAEGLLQETAMNPIRDAAAVAARDPRVVSEALRLASEQAVSYGLTSVTEPGVAIDGAIGAGTIEMDHYLRAVADGTILPRMTVMPFHAALHPIAEGPEGVKSLDWGIRTGLGDERLRIGPVKIVSDGSLIGRSAAVHDCYCGEPENFGVLQLGPEELRAAILAYHRAGWAVATHAIGDRAIDHVLDAVEAAQRELPREVRHRVEHFAIASDEQVARAATLGLIPVPQGVFISDFGDGILAAIGEGRSAGTYRMRSFLDAGMVVPGSTDSPVSDANPFVSIHDLVNRVTSGGRPFGQHERVSVAEAVSAYTYGSAYAVNAEHERGRIVDGQLADFVALSDDIFSVDSMRIRDITVTQTFIGGQLVFAS</sequence>
<dbReference type="GO" id="GO:0016787">
    <property type="term" value="F:hydrolase activity"/>
    <property type="evidence" value="ECO:0007669"/>
    <property type="project" value="UniProtKB-KW"/>
</dbReference>
<gene>
    <name evidence="2" type="ORF">ACFQ3U_11865</name>
</gene>